<dbReference type="GO" id="GO:0043495">
    <property type="term" value="F:protein-membrane adaptor activity"/>
    <property type="evidence" value="ECO:0007669"/>
    <property type="project" value="InterPro"/>
</dbReference>
<dbReference type="InterPro" id="IPR011989">
    <property type="entry name" value="ARM-like"/>
</dbReference>
<accession>A0A5J4UA42</accession>
<evidence type="ECO:0000256" key="7">
    <source>
        <dbReference type="ARBA" id="ARBA00026209"/>
    </source>
</evidence>
<evidence type="ECO:0000256" key="8">
    <source>
        <dbReference type="PROSITE-ProRule" id="PRU00259"/>
    </source>
</evidence>
<dbReference type="Pfam" id="PF00514">
    <property type="entry name" value="Arm"/>
    <property type="match status" value="1"/>
</dbReference>
<dbReference type="PANTHER" id="PTHR47249:SF1">
    <property type="entry name" value="VACUOLAR PROTEIN 8"/>
    <property type="match status" value="1"/>
</dbReference>
<evidence type="ECO:0000256" key="4">
    <source>
        <dbReference type="ARBA" id="ARBA00022737"/>
    </source>
</evidence>
<keyword evidence="6" id="KW-0449">Lipoprotein</keyword>
<evidence type="ECO:0000256" key="2">
    <source>
        <dbReference type="ARBA" id="ARBA00005462"/>
    </source>
</evidence>
<keyword evidence="4" id="KW-0677">Repeat</keyword>
<dbReference type="Proteomes" id="UP000324800">
    <property type="component" value="Unassembled WGS sequence"/>
</dbReference>
<reference evidence="10 11" key="1">
    <citation type="submission" date="2019-03" db="EMBL/GenBank/DDBJ databases">
        <title>Single cell metagenomics reveals metabolic interactions within the superorganism composed of flagellate Streblomastix strix and complex community of Bacteroidetes bacteria on its surface.</title>
        <authorList>
            <person name="Treitli S.C."/>
            <person name="Kolisko M."/>
            <person name="Husnik F."/>
            <person name="Keeling P."/>
            <person name="Hampl V."/>
        </authorList>
    </citation>
    <scope>NUCLEOTIDE SEQUENCE [LARGE SCALE GENOMIC DNA]</scope>
    <source>
        <strain evidence="10">ST1C</strain>
    </source>
</reference>
<dbReference type="SMART" id="SM00185">
    <property type="entry name" value="ARM"/>
    <property type="match status" value="2"/>
</dbReference>
<evidence type="ECO:0000256" key="3">
    <source>
        <dbReference type="ARBA" id="ARBA00022554"/>
    </source>
</evidence>
<evidence type="ECO:0000256" key="5">
    <source>
        <dbReference type="ARBA" id="ARBA00023136"/>
    </source>
</evidence>
<protein>
    <recommendedName>
        <fullName evidence="7">Vacuolar protein 8</fullName>
    </recommendedName>
</protein>
<evidence type="ECO:0000256" key="9">
    <source>
        <dbReference type="SAM" id="MobiDB-lite"/>
    </source>
</evidence>
<dbReference type="InterPro" id="IPR000225">
    <property type="entry name" value="Armadillo"/>
</dbReference>
<name>A0A5J4UA42_9EUKA</name>
<gene>
    <name evidence="10" type="ORF">EZS28_037379</name>
</gene>
<feature type="non-terminal residue" evidence="10">
    <location>
        <position position="443"/>
    </location>
</feature>
<comment type="caution">
    <text evidence="10">The sequence shown here is derived from an EMBL/GenBank/DDBJ whole genome shotgun (WGS) entry which is preliminary data.</text>
</comment>
<dbReference type="GO" id="GO:0005774">
    <property type="term" value="C:vacuolar membrane"/>
    <property type="evidence" value="ECO:0007669"/>
    <property type="project" value="UniProtKB-SubCell"/>
</dbReference>
<dbReference type="Gene3D" id="1.25.10.10">
    <property type="entry name" value="Leucine-rich Repeat Variant"/>
    <property type="match status" value="1"/>
</dbReference>
<feature type="region of interest" description="Disordered" evidence="9">
    <location>
        <begin position="77"/>
        <end position="110"/>
    </location>
</feature>
<dbReference type="EMBL" id="SNRW01018694">
    <property type="protein sequence ID" value="KAA6367094.1"/>
    <property type="molecule type" value="Genomic_DNA"/>
</dbReference>
<proteinExistence type="inferred from homology"/>
<keyword evidence="3" id="KW-0926">Vacuole</keyword>
<evidence type="ECO:0000313" key="10">
    <source>
        <dbReference type="EMBL" id="KAA6367094.1"/>
    </source>
</evidence>
<feature type="compositionally biased region" description="Basic and acidic residues" evidence="9">
    <location>
        <begin position="92"/>
        <end position="108"/>
    </location>
</feature>
<comment type="subcellular location">
    <subcellularLocation>
        <location evidence="1">Vacuole membrane</location>
        <topology evidence="1">Lipid-anchor</topology>
    </subcellularLocation>
</comment>
<evidence type="ECO:0000256" key="1">
    <source>
        <dbReference type="ARBA" id="ARBA00004592"/>
    </source>
</evidence>
<keyword evidence="5" id="KW-0472">Membrane</keyword>
<dbReference type="PANTHER" id="PTHR47249">
    <property type="entry name" value="VACUOLAR PROTEIN 8"/>
    <property type="match status" value="1"/>
</dbReference>
<sequence>MNQNIQYKWLNETDGGYIILAAARYCDPSLHLRSLAVHLLDYNLKQNVSLEAKREIACYNIFDNIARLLHDTQKENAFNSNNINPNQNIDNEENKQEKKENEQNERKQTNGKILNQFTYDQNELRMRSAIPGSRQNISYQQQSNSSFNSQQHFTFPQQFTSETVCRIIGDILHRDVRIIDNGLPNTLIGPLFRTINQQGEYNTINNKDPSNDKDTSIIQNKNLITRAHSFAVRKLSFFATEEQNRILHDLGALPSLLRLLDHPEVQVSEDAAQAIHNIIIYESRRTDERNEHPYRQEMDEQGGINQLWRHCQCILIYGVDIHKSLFVCTRAAISLGYLFRAAPVQQSHQLTQQPSQSKSNSDIAGIVSVLKLLTQSKEELVADNAMVALRLMALKSENHQLIMDDQFLKRLVDLLTVGTQAAIANSICILSNMIISSSTTSTA</sequence>
<comment type="similarity">
    <text evidence="2">Belongs to the beta-catenin family.</text>
</comment>
<dbReference type="AlphaFoldDB" id="A0A5J4UA42"/>
<feature type="repeat" description="ARM" evidence="8">
    <location>
        <begin position="251"/>
        <end position="278"/>
    </location>
</feature>
<dbReference type="GO" id="GO:0071562">
    <property type="term" value="P:nucleus-vacuole junction assembly"/>
    <property type="evidence" value="ECO:0007669"/>
    <property type="project" value="InterPro"/>
</dbReference>
<evidence type="ECO:0000313" key="11">
    <source>
        <dbReference type="Proteomes" id="UP000324800"/>
    </source>
</evidence>
<dbReference type="PROSITE" id="PS50176">
    <property type="entry name" value="ARM_REPEAT"/>
    <property type="match status" value="1"/>
</dbReference>
<dbReference type="InterPro" id="IPR016024">
    <property type="entry name" value="ARM-type_fold"/>
</dbReference>
<dbReference type="InterPro" id="IPR045156">
    <property type="entry name" value="Vac8"/>
</dbReference>
<dbReference type="SUPFAM" id="SSF48371">
    <property type="entry name" value="ARM repeat"/>
    <property type="match status" value="1"/>
</dbReference>
<organism evidence="10 11">
    <name type="scientific">Streblomastix strix</name>
    <dbReference type="NCBI Taxonomy" id="222440"/>
    <lineage>
        <taxon>Eukaryota</taxon>
        <taxon>Metamonada</taxon>
        <taxon>Preaxostyla</taxon>
        <taxon>Oxymonadida</taxon>
        <taxon>Streblomastigidae</taxon>
        <taxon>Streblomastix</taxon>
    </lineage>
</organism>
<feature type="compositionally biased region" description="Low complexity" evidence="9">
    <location>
        <begin position="77"/>
        <end position="89"/>
    </location>
</feature>
<evidence type="ECO:0000256" key="6">
    <source>
        <dbReference type="ARBA" id="ARBA00023288"/>
    </source>
</evidence>